<evidence type="ECO:0000313" key="6">
    <source>
        <dbReference type="EMBL" id="KAJ6425584.1"/>
    </source>
</evidence>
<dbReference type="AlphaFoldDB" id="A0AAD6KNA0"/>
<name>A0AAD6KNA0_9ROSI</name>
<dbReference type="PANTHER" id="PTHR47970:SF12">
    <property type="entry name" value="KINESIN FAMILY MEMBER 11"/>
    <property type="match status" value="1"/>
</dbReference>
<gene>
    <name evidence="6" type="ORF">OIU84_026208</name>
</gene>
<dbReference type="PANTHER" id="PTHR47970">
    <property type="entry name" value="KINESIN-LIKE PROTEIN KIF11"/>
    <property type="match status" value="1"/>
</dbReference>
<keyword evidence="2" id="KW-0963">Cytoplasm</keyword>
<dbReference type="GO" id="GO:0090307">
    <property type="term" value="P:mitotic spindle assembly"/>
    <property type="evidence" value="ECO:0007669"/>
    <property type="project" value="TreeGrafter"/>
</dbReference>
<evidence type="ECO:0000256" key="4">
    <source>
        <dbReference type="ARBA" id="ARBA00023212"/>
    </source>
</evidence>
<dbReference type="InterPro" id="IPR047149">
    <property type="entry name" value="KIF11-like"/>
</dbReference>
<dbReference type="Proteomes" id="UP001162972">
    <property type="component" value="Chromosome 16"/>
</dbReference>
<evidence type="ECO:0000256" key="3">
    <source>
        <dbReference type="ARBA" id="ARBA00023175"/>
    </source>
</evidence>
<keyword evidence="7" id="KW-1185">Reference proteome</keyword>
<evidence type="ECO:0000256" key="2">
    <source>
        <dbReference type="ARBA" id="ARBA00022490"/>
    </source>
</evidence>
<dbReference type="GO" id="GO:0005876">
    <property type="term" value="C:spindle microtubule"/>
    <property type="evidence" value="ECO:0007669"/>
    <property type="project" value="TreeGrafter"/>
</dbReference>
<dbReference type="GO" id="GO:0072686">
    <property type="term" value="C:mitotic spindle"/>
    <property type="evidence" value="ECO:0007669"/>
    <property type="project" value="TreeGrafter"/>
</dbReference>
<feature type="region of interest" description="Disordered" evidence="5">
    <location>
        <begin position="62"/>
        <end position="103"/>
    </location>
</feature>
<protein>
    <submittedName>
        <fullName evidence="6">Uncharacterized protein</fullName>
    </submittedName>
</protein>
<sequence length="146" mass="16389">MTRRLANARVTAEQDVAKNSEDVLNHIDGLSEEEQGSVSKILEAVKAHSNTLEIFREDHSGEAAAIDDRAKETFDQQYMDYEPTGATPSRSEPDVPSKGTIESLRAMPVENLLDEFRENNSYESFEVKELKPSLIPRSPLVQLNQQ</sequence>
<organism evidence="6 7">
    <name type="scientific">Salix udensis</name>
    <dbReference type="NCBI Taxonomy" id="889485"/>
    <lineage>
        <taxon>Eukaryota</taxon>
        <taxon>Viridiplantae</taxon>
        <taxon>Streptophyta</taxon>
        <taxon>Embryophyta</taxon>
        <taxon>Tracheophyta</taxon>
        <taxon>Spermatophyta</taxon>
        <taxon>Magnoliopsida</taxon>
        <taxon>eudicotyledons</taxon>
        <taxon>Gunneridae</taxon>
        <taxon>Pentapetalae</taxon>
        <taxon>rosids</taxon>
        <taxon>fabids</taxon>
        <taxon>Malpighiales</taxon>
        <taxon>Salicaceae</taxon>
        <taxon>Saliceae</taxon>
        <taxon>Salix</taxon>
    </lineage>
</organism>
<feature type="compositionally biased region" description="Basic and acidic residues" evidence="5">
    <location>
        <begin position="62"/>
        <end position="74"/>
    </location>
</feature>
<accession>A0AAD6KNA0</accession>
<comment type="caution">
    <text evidence="6">The sequence shown here is derived from an EMBL/GenBank/DDBJ whole genome shotgun (WGS) entry which is preliminary data.</text>
</comment>
<dbReference type="EMBL" id="JAPFFJ010000006">
    <property type="protein sequence ID" value="KAJ6425584.1"/>
    <property type="molecule type" value="Genomic_DNA"/>
</dbReference>
<dbReference type="GO" id="GO:0051231">
    <property type="term" value="P:spindle elongation"/>
    <property type="evidence" value="ECO:0007669"/>
    <property type="project" value="TreeGrafter"/>
</dbReference>
<reference evidence="6 7" key="1">
    <citation type="journal article" date="2023" name="Int. J. Mol. Sci.">
        <title>De Novo Assembly and Annotation of 11 Diverse Shrub Willow (Salix) Genomes Reveals Novel Gene Organization in Sex-Linked Regions.</title>
        <authorList>
            <person name="Hyden B."/>
            <person name="Feng K."/>
            <person name="Yates T.B."/>
            <person name="Jawdy S."/>
            <person name="Cereghino C."/>
            <person name="Smart L.B."/>
            <person name="Muchero W."/>
        </authorList>
    </citation>
    <scope>NUCLEOTIDE SEQUENCE [LARGE SCALE GENOMIC DNA]</scope>
    <source>
        <tissue evidence="6">Shoot tip</tissue>
    </source>
</reference>
<dbReference type="GO" id="GO:0008574">
    <property type="term" value="F:plus-end-directed microtubule motor activity"/>
    <property type="evidence" value="ECO:0007669"/>
    <property type="project" value="TreeGrafter"/>
</dbReference>
<keyword evidence="4" id="KW-0206">Cytoskeleton</keyword>
<comment type="subcellular location">
    <subcellularLocation>
        <location evidence="1">Cytoplasm</location>
        <location evidence="1">Cytoskeleton</location>
    </subcellularLocation>
</comment>
<evidence type="ECO:0000256" key="5">
    <source>
        <dbReference type="SAM" id="MobiDB-lite"/>
    </source>
</evidence>
<proteinExistence type="predicted"/>
<evidence type="ECO:0000313" key="7">
    <source>
        <dbReference type="Proteomes" id="UP001162972"/>
    </source>
</evidence>
<evidence type="ECO:0000256" key="1">
    <source>
        <dbReference type="ARBA" id="ARBA00004245"/>
    </source>
</evidence>
<keyword evidence="3" id="KW-0505">Motor protein</keyword>